<organism evidence="3 4">
    <name type="scientific">Paenimyroides marinum</name>
    <dbReference type="NCBI Taxonomy" id="1159016"/>
    <lineage>
        <taxon>Bacteria</taxon>
        <taxon>Pseudomonadati</taxon>
        <taxon>Bacteroidota</taxon>
        <taxon>Flavobacteriia</taxon>
        <taxon>Flavobacteriales</taxon>
        <taxon>Flavobacteriaceae</taxon>
        <taxon>Paenimyroides</taxon>
    </lineage>
</organism>
<gene>
    <name evidence="3" type="ORF">SAMN02927937_01761</name>
</gene>
<feature type="domain" description="Activator of Hsp90 ATPase homologue 1/2-like C-terminal" evidence="2">
    <location>
        <begin position="14"/>
        <end position="131"/>
    </location>
</feature>
<dbReference type="EMBL" id="FNXE01000023">
    <property type="protein sequence ID" value="SEH85072.1"/>
    <property type="molecule type" value="Genomic_DNA"/>
</dbReference>
<evidence type="ECO:0000259" key="2">
    <source>
        <dbReference type="Pfam" id="PF08327"/>
    </source>
</evidence>
<evidence type="ECO:0000313" key="3">
    <source>
        <dbReference type="EMBL" id="SEH85072.1"/>
    </source>
</evidence>
<keyword evidence="4" id="KW-1185">Reference proteome</keyword>
<dbReference type="Proteomes" id="UP000199634">
    <property type="component" value="Unassembled WGS sequence"/>
</dbReference>
<dbReference type="SUPFAM" id="SSF55961">
    <property type="entry name" value="Bet v1-like"/>
    <property type="match status" value="1"/>
</dbReference>
<comment type="similarity">
    <text evidence="1">Belongs to the AHA1 family.</text>
</comment>
<accession>A0A1H6LIC2</accession>
<evidence type="ECO:0000313" key="4">
    <source>
        <dbReference type="Proteomes" id="UP000199634"/>
    </source>
</evidence>
<dbReference type="RefSeq" id="WP_091099159.1">
    <property type="nucleotide sequence ID" value="NZ_FNXE01000023.1"/>
</dbReference>
<dbReference type="STRING" id="1159016.SAMN02927937_01761"/>
<proteinExistence type="inferred from homology"/>
<dbReference type="InterPro" id="IPR023393">
    <property type="entry name" value="START-like_dom_sf"/>
</dbReference>
<dbReference type="Pfam" id="PF08327">
    <property type="entry name" value="AHSA1"/>
    <property type="match status" value="1"/>
</dbReference>
<dbReference type="Gene3D" id="3.30.530.20">
    <property type="match status" value="1"/>
</dbReference>
<evidence type="ECO:0000256" key="1">
    <source>
        <dbReference type="ARBA" id="ARBA00006817"/>
    </source>
</evidence>
<name>A0A1H6LIC2_9FLAO</name>
<dbReference type="OrthoDB" id="2364866at2"/>
<dbReference type="AlphaFoldDB" id="A0A1H6LIC2"/>
<reference evidence="4" key="1">
    <citation type="submission" date="2016-10" db="EMBL/GenBank/DDBJ databases">
        <authorList>
            <person name="Varghese N."/>
            <person name="Submissions S."/>
        </authorList>
    </citation>
    <scope>NUCLEOTIDE SEQUENCE [LARGE SCALE GENOMIC DNA]</scope>
    <source>
        <strain evidence="4">CGMCC 1.10825</strain>
    </source>
</reference>
<sequence length="149" mass="17079">MELIIKTALQIQKPIEDVFTAIVNPEKMTRYFISKSSAPLEEGAEVTWEWPEFPGQKSVVNSIKIIKNRFISFVWDNSTTVEITLEEQADQSVVVRVTESGKELNEENLKWYAGNTEGWANFLACMKAYLEHGINLRTGSFEFLRSNEL</sequence>
<dbReference type="InterPro" id="IPR013538">
    <property type="entry name" value="ASHA1/2-like_C"/>
</dbReference>
<protein>
    <submittedName>
        <fullName evidence="3">Uncharacterized conserved protein YndB, AHSA1/START domain</fullName>
    </submittedName>
</protein>